<evidence type="ECO:0000313" key="1">
    <source>
        <dbReference type="EMBL" id="KAH9294127.1"/>
    </source>
</evidence>
<name>A0AA38CBL8_TAXCH</name>
<comment type="caution">
    <text evidence="1">The sequence shown here is derived from an EMBL/GenBank/DDBJ whole genome shotgun (WGS) entry which is preliminary data.</text>
</comment>
<dbReference type="Proteomes" id="UP000824469">
    <property type="component" value="Unassembled WGS sequence"/>
</dbReference>
<dbReference type="EMBL" id="JAHRHJ020000366">
    <property type="protein sequence ID" value="KAH9294127.1"/>
    <property type="molecule type" value="Genomic_DNA"/>
</dbReference>
<organism evidence="1 2">
    <name type="scientific">Taxus chinensis</name>
    <name type="common">Chinese yew</name>
    <name type="synonym">Taxus wallichiana var. chinensis</name>
    <dbReference type="NCBI Taxonomy" id="29808"/>
    <lineage>
        <taxon>Eukaryota</taxon>
        <taxon>Viridiplantae</taxon>
        <taxon>Streptophyta</taxon>
        <taxon>Embryophyta</taxon>
        <taxon>Tracheophyta</taxon>
        <taxon>Spermatophyta</taxon>
        <taxon>Pinopsida</taxon>
        <taxon>Pinidae</taxon>
        <taxon>Conifers II</taxon>
        <taxon>Cupressales</taxon>
        <taxon>Taxaceae</taxon>
        <taxon>Taxus</taxon>
    </lineage>
</organism>
<protein>
    <submittedName>
        <fullName evidence="1">Uncharacterized protein</fullName>
    </submittedName>
</protein>
<gene>
    <name evidence="1" type="ORF">KI387_040669</name>
</gene>
<evidence type="ECO:0000313" key="2">
    <source>
        <dbReference type="Proteomes" id="UP000824469"/>
    </source>
</evidence>
<proteinExistence type="predicted"/>
<keyword evidence="2" id="KW-1185">Reference proteome</keyword>
<dbReference type="AlphaFoldDB" id="A0AA38CBL8"/>
<reference evidence="1 2" key="1">
    <citation type="journal article" date="2021" name="Nat. Plants">
        <title>The Taxus genome provides insights into paclitaxel biosynthesis.</title>
        <authorList>
            <person name="Xiong X."/>
            <person name="Gou J."/>
            <person name="Liao Q."/>
            <person name="Li Y."/>
            <person name="Zhou Q."/>
            <person name="Bi G."/>
            <person name="Li C."/>
            <person name="Du R."/>
            <person name="Wang X."/>
            <person name="Sun T."/>
            <person name="Guo L."/>
            <person name="Liang H."/>
            <person name="Lu P."/>
            <person name="Wu Y."/>
            <person name="Zhang Z."/>
            <person name="Ro D.K."/>
            <person name="Shang Y."/>
            <person name="Huang S."/>
            <person name="Yan J."/>
        </authorList>
    </citation>
    <scope>NUCLEOTIDE SEQUENCE [LARGE SCALE GENOMIC DNA]</scope>
    <source>
        <strain evidence="1">Ta-2019</strain>
    </source>
</reference>
<accession>A0AA38CBL8</accession>
<sequence>MADRIFGDARLKKLALGQERLANTMAQLIHTIQNPNGGRSSSKEVDNSQSSKVDNIATWYEEYRALPKKIRDAMSFSEFMGISKGRSRPKPRSQTTQEEKLGLQISSMKISQFDEGLKHEPREIMEHVSQGKSSLIFNDISLVSNGCLWQIVEKKSDLHKGKEDDITEGYVHGGKALPVPHDYFQFAGNFQTAVTKEQIDEGIHKEQSQFRHHPKKGKNPLMFYDSLLNSNGHTGQPHKEVKSDLLRTYEDDIMRERRAPLRYFLSVVPNSKF</sequence>